<evidence type="ECO:0000256" key="5">
    <source>
        <dbReference type="ARBA" id="ARBA00022559"/>
    </source>
</evidence>
<dbReference type="OrthoDB" id="2113341at2759"/>
<feature type="chain" id="PRO_5011816922" description="Peroxidase" evidence="18">
    <location>
        <begin position="28"/>
        <end position="355"/>
    </location>
</feature>
<keyword evidence="15 18" id="KW-0106">Calcium</keyword>
<accession>A0A200RCA7</accession>
<evidence type="ECO:0000256" key="18">
    <source>
        <dbReference type="RuleBase" id="RU362060"/>
    </source>
</evidence>
<proteinExistence type="inferred from homology"/>
<evidence type="ECO:0000256" key="14">
    <source>
        <dbReference type="PIRSR" id="PIRSR600823-2"/>
    </source>
</evidence>
<dbReference type="Proteomes" id="UP000195402">
    <property type="component" value="Unassembled WGS sequence"/>
</dbReference>
<feature type="disulfide bond" evidence="17">
    <location>
        <begin position="93"/>
        <end position="98"/>
    </location>
</feature>
<feature type="binding site" evidence="15">
    <location>
        <position position="92"/>
    </location>
    <ligand>
        <name>Ca(2+)</name>
        <dbReference type="ChEBI" id="CHEBI:29108"/>
        <label>1</label>
    </ligand>
</feature>
<keyword evidence="11 17" id="KW-1015">Disulfide bond</keyword>
<dbReference type="GO" id="GO:0046872">
    <property type="term" value="F:metal ion binding"/>
    <property type="evidence" value="ECO:0007669"/>
    <property type="project" value="UniProtKB-UniRule"/>
</dbReference>
<feature type="active site" description="Proton acceptor" evidence="13">
    <location>
        <position position="91"/>
    </location>
</feature>
<evidence type="ECO:0000313" key="21">
    <source>
        <dbReference type="Proteomes" id="UP000195402"/>
    </source>
</evidence>
<dbReference type="InterPro" id="IPR019793">
    <property type="entry name" value="Peroxidases_heam-ligand_BS"/>
</dbReference>
<keyword evidence="12 18" id="KW-0376">Hydrogen peroxide</keyword>
<dbReference type="InParanoid" id="A0A200RCA7"/>
<dbReference type="CDD" id="cd00693">
    <property type="entry name" value="secretory_peroxidase"/>
    <property type="match status" value="1"/>
</dbReference>
<reference evidence="20 21" key="1">
    <citation type="journal article" date="2017" name="Mol. Plant">
        <title>The Genome of Medicinal Plant Macleaya cordata Provides New Insights into Benzylisoquinoline Alkaloids Metabolism.</title>
        <authorList>
            <person name="Liu X."/>
            <person name="Liu Y."/>
            <person name="Huang P."/>
            <person name="Ma Y."/>
            <person name="Qing Z."/>
            <person name="Tang Q."/>
            <person name="Cao H."/>
            <person name="Cheng P."/>
            <person name="Zheng Y."/>
            <person name="Yuan Z."/>
            <person name="Zhou Y."/>
            <person name="Liu J."/>
            <person name="Tang Z."/>
            <person name="Zhuo Y."/>
            <person name="Zhang Y."/>
            <person name="Yu L."/>
            <person name="Huang J."/>
            <person name="Yang P."/>
            <person name="Peng Q."/>
            <person name="Zhang J."/>
            <person name="Jiang W."/>
            <person name="Zhang Z."/>
            <person name="Lin K."/>
            <person name="Ro D.K."/>
            <person name="Chen X."/>
            <person name="Xiong X."/>
            <person name="Shang Y."/>
            <person name="Huang S."/>
            <person name="Zeng J."/>
        </authorList>
    </citation>
    <scope>NUCLEOTIDE SEQUENCE [LARGE SCALE GENOMIC DNA]</scope>
    <source>
        <strain evidence="21">cv. BLH2017</strain>
        <tissue evidence="20">Root</tissue>
    </source>
</reference>
<dbReference type="EC" id="1.11.1.7" evidence="4 18"/>
<name>A0A200RCA7_MACCD</name>
<dbReference type="EMBL" id="MVGT01000143">
    <property type="protein sequence ID" value="OVA20355.1"/>
    <property type="molecule type" value="Genomic_DNA"/>
</dbReference>
<dbReference type="PROSITE" id="PS00436">
    <property type="entry name" value="PEROXIDASE_2"/>
    <property type="match status" value="1"/>
</dbReference>
<keyword evidence="5 18" id="KW-0575">Peroxidase</keyword>
<keyword evidence="18" id="KW-0964">Secreted</keyword>
<evidence type="ECO:0000256" key="13">
    <source>
        <dbReference type="PIRSR" id="PIRSR600823-1"/>
    </source>
</evidence>
<evidence type="ECO:0000313" key="20">
    <source>
        <dbReference type="EMBL" id="OVA20355.1"/>
    </source>
</evidence>
<evidence type="ECO:0000256" key="3">
    <source>
        <dbReference type="ARBA" id="ARBA00006873"/>
    </source>
</evidence>
<evidence type="ECO:0000256" key="15">
    <source>
        <dbReference type="PIRSR" id="PIRSR600823-3"/>
    </source>
</evidence>
<keyword evidence="10 15" id="KW-0408">Iron</keyword>
<dbReference type="OMA" id="LEFDFYR"/>
<dbReference type="PANTHER" id="PTHR31517:SF48">
    <property type="entry name" value="PEROXIDASE 16-RELATED"/>
    <property type="match status" value="1"/>
</dbReference>
<evidence type="ECO:0000256" key="6">
    <source>
        <dbReference type="ARBA" id="ARBA00022617"/>
    </source>
</evidence>
<dbReference type="InterPro" id="IPR002016">
    <property type="entry name" value="Haem_peroxidase"/>
</dbReference>
<evidence type="ECO:0000256" key="11">
    <source>
        <dbReference type="ARBA" id="ARBA00023157"/>
    </source>
</evidence>
<evidence type="ECO:0000256" key="7">
    <source>
        <dbReference type="ARBA" id="ARBA00022723"/>
    </source>
</evidence>
<dbReference type="AlphaFoldDB" id="A0A200RCA7"/>
<comment type="caution">
    <text evidence="20">The sequence shown here is derived from an EMBL/GenBank/DDBJ whole genome shotgun (WGS) entry which is preliminary data.</text>
</comment>
<feature type="binding site" evidence="15">
    <location>
        <position position="113"/>
    </location>
    <ligand>
        <name>Ca(2+)</name>
        <dbReference type="ChEBI" id="CHEBI:29108"/>
        <label>1</label>
    </ligand>
</feature>
<dbReference type="GO" id="GO:0020037">
    <property type="term" value="F:heme binding"/>
    <property type="evidence" value="ECO:0007669"/>
    <property type="project" value="UniProtKB-UniRule"/>
</dbReference>
<protein>
    <recommendedName>
        <fullName evidence="4 18">Peroxidase</fullName>
        <ecNumber evidence="4 18">1.11.1.7</ecNumber>
    </recommendedName>
</protein>
<dbReference type="Gene3D" id="1.10.520.10">
    <property type="match status" value="1"/>
</dbReference>
<comment type="cofactor">
    <cofactor evidence="15 18">
        <name>heme b</name>
        <dbReference type="ChEBI" id="CHEBI:60344"/>
    </cofactor>
    <text evidence="15 18">Binds 1 heme b (iron(II)-protoporphyrin IX) group per subunit.</text>
</comment>
<dbReference type="PROSITE" id="PS50873">
    <property type="entry name" value="PEROXIDASE_4"/>
    <property type="match status" value="1"/>
</dbReference>
<evidence type="ECO:0000256" key="9">
    <source>
        <dbReference type="ARBA" id="ARBA00023002"/>
    </source>
</evidence>
<feature type="binding site" evidence="15">
    <location>
        <position position="97"/>
    </location>
    <ligand>
        <name>Ca(2+)</name>
        <dbReference type="ChEBI" id="CHEBI:29108"/>
        <label>1</label>
    </ligand>
</feature>
<comment type="cofactor">
    <cofactor evidence="15 18">
        <name>Ca(2+)</name>
        <dbReference type="ChEBI" id="CHEBI:29108"/>
    </cofactor>
    <text evidence="15 18">Binds 2 calcium ions per subunit.</text>
</comment>
<dbReference type="PRINTS" id="PR00458">
    <property type="entry name" value="PEROXIDASE"/>
</dbReference>
<dbReference type="GO" id="GO:0005576">
    <property type="term" value="C:extracellular region"/>
    <property type="evidence" value="ECO:0007669"/>
    <property type="project" value="UniProtKB-SubCell"/>
</dbReference>
<dbReference type="PROSITE" id="PS00435">
    <property type="entry name" value="PEROXIDASE_1"/>
    <property type="match status" value="1"/>
</dbReference>
<feature type="binding site" evidence="15">
    <location>
        <position position="95"/>
    </location>
    <ligand>
        <name>Ca(2+)</name>
        <dbReference type="ChEBI" id="CHEBI:29108"/>
        <label>1</label>
    </ligand>
</feature>
<feature type="domain" description="Plant heme peroxidase family profile" evidence="19">
    <location>
        <begin position="50"/>
        <end position="352"/>
    </location>
</feature>
<feature type="signal peptide" evidence="18">
    <location>
        <begin position="1"/>
        <end position="27"/>
    </location>
</feature>
<dbReference type="Pfam" id="PF00141">
    <property type="entry name" value="peroxidase"/>
    <property type="match status" value="1"/>
</dbReference>
<evidence type="ECO:0000256" key="12">
    <source>
        <dbReference type="ARBA" id="ARBA00023324"/>
    </source>
</evidence>
<dbReference type="InterPro" id="IPR010255">
    <property type="entry name" value="Haem_peroxidase_sf"/>
</dbReference>
<keyword evidence="8 18" id="KW-0732">Signal</keyword>
<dbReference type="InterPro" id="IPR019794">
    <property type="entry name" value="Peroxidases_AS"/>
</dbReference>
<evidence type="ECO:0000256" key="1">
    <source>
        <dbReference type="ARBA" id="ARBA00000189"/>
    </source>
</evidence>
<evidence type="ECO:0000256" key="17">
    <source>
        <dbReference type="PIRSR" id="PIRSR600823-5"/>
    </source>
</evidence>
<dbReference type="FunCoup" id="A0A200RCA7">
    <property type="interactions" value="77"/>
</dbReference>
<feature type="disulfide bond" evidence="17">
    <location>
        <begin position="224"/>
        <end position="256"/>
    </location>
</feature>
<dbReference type="GO" id="GO:0140825">
    <property type="term" value="F:lactoperoxidase activity"/>
    <property type="evidence" value="ECO:0007669"/>
    <property type="project" value="UniProtKB-EC"/>
</dbReference>
<evidence type="ECO:0000256" key="4">
    <source>
        <dbReference type="ARBA" id="ARBA00012313"/>
    </source>
</evidence>
<dbReference type="InterPro" id="IPR033905">
    <property type="entry name" value="Secretory_peroxidase"/>
</dbReference>
<dbReference type="InterPro" id="IPR000823">
    <property type="entry name" value="Peroxidase_pln"/>
</dbReference>
<organism evidence="20 21">
    <name type="scientific">Macleaya cordata</name>
    <name type="common">Five-seeded plume-poppy</name>
    <name type="synonym">Bocconia cordata</name>
    <dbReference type="NCBI Taxonomy" id="56857"/>
    <lineage>
        <taxon>Eukaryota</taxon>
        <taxon>Viridiplantae</taxon>
        <taxon>Streptophyta</taxon>
        <taxon>Embryophyta</taxon>
        <taxon>Tracheophyta</taxon>
        <taxon>Spermatophyta</taxon>
        <taxon>Magnoliopsida</taxon>
        <taxon>Ranunculales</taxon>
        <taxon>Papaveraceae</taxon>
        <taxon>Papaveroideae</taxon>
        <taxon>Macleaya</taxon>
    </lineage>
</organism>
<evidence type="ECO:0000256" key="8">
    <source>
        <dbReference type="ARBA" id="ARBA00022729"/>
    </source>
</evidence>
<keyword evidence="6 18" id="KW-0349">Heme</keyword>
<evidence type="ECO:0000256" key="2">
    <source>
        <dbReference type="ARBA" id="ARBA00002322"/>
    </source>
</evidence>
<comment type="similarity">
    <text evidence="18">Belongs to the peroxidase family. Classical plant (class III) peroxidase subfamily.</text>
</comment>
<comment type="similarity">
    <text evidence="3">Belongs to the peroxidase family. Ascorbate peroxidase subfamily.</text>
</comment>
<dbReference type="Gene3D" id="1.10.420.10">
    <property type="entry name" value="Peroxidase, domain 2"/>
    <property type="match status" value="1"/>
</dbReference>
<evidence type="ECO:0000259" key="19">
    <source>
        <dbReference type="PROSITE" id="PS50873"/>
    </source>
</evidence>
<feature type="binding site" evidence="15">
    <location>
        <position position="101"/>
    </location>
    <ligand>
        <name>Ca(2+)</name>
        <dbReference type="ChEBI" id="CHEBI:29108"/>
        <label>1</label>
    </ligand>
</feature>
<feature type="disulfide bond" evidence="17">
    <location>
        <begin position="60"/>
        <end position="139"/>
    </location>
</feature>
<feature type="binding site" evidence="15">
    <location>
        <position position="272"/>
    </location>
    <ligand>
        <name>Ca(2+)</name>
        <dbReference type="ChEBI" id="CHEBI:29108"/>
        <label>2</label>
    </ligand>
</feature>
<feature type="binding site" evidence="15">
    <location>
        <position position="99"/>
    </location>
    <ligand>
        <name>Ca(2+)</name>
        <dbReference type="ChEBI" id="CHEBI:29108"/>
        <label>1</label>
    </ligand>
</feature>
<feature type="binding site" evidence="14">
    <location>
        <position position="187"/>
    </location>
    <ligand>
        <name>substrate</name>
    </ligand>
</feature>
<dbReference type="SUPFAM" id="SSF48113">
    <property type="entry name" value="Heme-dependent peroxidases"/>
    <property type="match status" value="1"/>
</dbReference>
<comment type="subcellular location">
    <subcellularLocation>
        <location evidence="18">Secreted</location>
    </subcellularLocation>
</comment>
<dbReference type="FunFam" id="1.10.520.10:FF:000008">
    <property type="entry name" value="Peroxidase"/>
    <property type="match status" value="1"/>
</dbReference>
<evidence type="ECO:0000256" key="10">
    <source>
        <dbReference type="ARBA" id="ARBA00023004"/>
    </source>
</evidence>
<feature type="disulfide bond" evidence="17">
    <location>
        <begin position="145"/>
        <end position="348"/>
    </location>
</feature>
<feature type="binding site" description="axial binding residue" evidence="15">
    <location>
        <position position="217"/>
    </location>
    <ligand>
        <name>heme b</name>
        <dbReference type="ChEBI" id="CHEBI:60344"/>
    </ligand>
    <ligandPart>
        <name>Fe</name>
        <dbReference type="ChEBI" id="CHEBI:18248"/>
    </ligandPart>
</feature>
<evidence type="ECO:0000256" key="16">
    <source>
        <dbReference type="PIRSR" id="PIRSR600823-4"/>
    </source>
</evidence>
<sequence length="355" mass="39404">MLKLTKKWSLLVFTVSVVLSMISDSSSSPWIHPMLDDITFTDPSSSVNPSLEFDFYRDSCPEAEKIVRFMMQHLHRIQPSIAPAILRLVFHDCFVQGCDASVLLDSIDGVQSEKETIPNLSLRGFDVIDKIKSKIESVCPGTVSCADILVLAARESVVLGGGPFYPLHTGRRDSPLSYPDISLLDLPAPTDELSVILMKFLTKGFNERETVSLLGSHSIGVIHCRFFQDRLFNFSGSGQADPSLETGFLNQMRSRCNSSDSTEDPTMSLERDGASELGFGTHYYRSLTQNRGILQADQQLMTEERTASWVRAYASDGFMFHRDFSSAMMRLSNLGVLTGSLGEIRINCSSTLIDD</sequence>
<dbReference type="FunFam" id="1.10.420.10:FF:000007">
    <property type="entry name" value="Peroxidase"/>
    <property type="match status" value="1"/>
</dbReference>
<gene>
    <name evidence="20" type="ORF">BVC80_157g172</name>
</gene>
<comment type="function">
    <text evidence="2">Removal of H(2)O(2), oxidation of toxic reductants, biosynthesis and degradation of lignin, suberization, auxin catabolism, response to environmental stresses such as wounding, pathogen attack and oxidative stress. These functions might be dependent on each isozyme/isoform in each plant tissue.</text>
</comment>
<keyword evidence="7 15" id="KW-0479">Metal-binding</keyword>
<dbReference type="PRINTS" id="PR00461">
    <property type="entry name" value="PLPEROXIDASE"/>
</dbReference>
<comment type="catalytic activity">
    <reaction evidence="1 18">
        <text>2 a phenolic donor + H2O2 = 2 a phenolic radical donor + 2 H2O</text>
        <dbReference type="Rhea" id="RHEA:56136"/>
        <dbReference type="ChEBI" id="CHEBI:15377"/>
        <dbReference type="ChEBI" id="CHEBI:16240"/>
        <dbReference type="ChEBI" id="CHEBI:139520"/>
        <dbReference type="ChEBI" id="CHEBI:139521"/>
        <dbReference type="EC" id="1.11.1.7"/>
    </reaction>
</comment>
<keyword evidence="9 18" id="KW-0560">Oxidoreductase</keyword>
<dbReference type="GO" id="GO:0042744">
    <property type="term" value="P:hydrogen peroxide catabolic process"/>
    <property type="evidence" value="ECO:0007669"/>
    <property type="project" value="UniProtKB-KW"/>
</dbReference>
<feature type="site" description="Transition state stabilizer" evidence="16">
    <location>
        <position position="87"/>
    </location>
</feature>
<dbReference type="PANTHER" id="PTHR31517">
    <property type="match status" value="1"/>
</dbReference>
<dbReference type="STRING" id="56857.A0A200RCA7"/>
<keyword evidence="21" id="KW-1185">Reference proteome</keyword>
<dbReference type="GO" id="GO:0006979">
    <property type="term" value="P:response to oxidative stress"/>
    <property type="evidence" value="ECO:0007669"/>
    <property type="project" value="UniProtKB-UniRule"/>
</dbReference>